<dbReference type="Proteomes" id="UP000219636">
    <property type="component" value="Unassembled WGS sequence"/>
</dbReference>
<evidence type="ECO:0000313" key="1">
    <source>
        <dbReference type="EMBL" id="SOC25382.1"/>
    </source>
</evidence>
<organism evidence="1 2">
    <name type="scientific">Ureibacillus xyleni</name>
    <dbReference type="NCBI Taxonomy" id="614648"/>
    <lineage>
        <taxon>Bacteria</taxon>
        <taxon>Bacillati</taxon>
        <taxon>Bacillota</taxon>
        <taxon>Bacilli</taxon>
        <taxon>Bacillales</taxon>
        <taxon>Caryophanaceae</taxon>
        <taxon>Ureibacillus</taxon>
    </lineage>
</organism>
<dbReference type="AlphaFoldDB" id="A0A285TRQ1"/>
<proteinExistence type="predicted"/>
<reference evidence="2" key="1">
    <citation type="submission" date="2017-08" db="EMBL/GenBank/DDBJ databases">
        <authorList>
            <person name="Varghese N."/>
            <person name="Submissions S."/>
        </authorList>
    </citation>
    <scope>NUCLEOTIDE SEQUENCE [LARGE SCALE GENOMIC DNA]</scope>
    <source>
        <strain evidence="2">JC22</strain>
    </source>
</reference>
<dbReference type="OrthoDB" id="2183421at2"/>
<keyword evidence="2" id="KW-1185">Reference proteome</keyword>
<dbReference type="EMBL" id="OBMQ01000018">
    <property type="protein sequence ID" value="SOC25382.1"/>
    <property type="molecule type" value="Genomic_DNA"/>
</dbReference>
<protein>
    <submittedName>
        <fullName evidence="1">Uncharacterized protein</fullName>
    </submittedName>
</protein>
<evidence type="ECO:0000313" key="2">
    <source>
        <dbReference type="Proteomes" id="UP000219636"/>
    </source>
</evidence>
<dbReference type="RefSeq" id="WP_097075198.1">
    <property type="nucleotide sequence ID" value="NZ_OBMQ01000018.1"/>
</dbReference>
<accession>A0A285TRQ1</accession>
<gene>
    <name evidence="1" type="ORF">SAMN05880501_11887</name>
</gene>
<name>A0A285TRQ1_9BACL</name>
<sequence length="329" mass="38712">MIEPLSQKERNELLKLVSDEQKEFLLNQLKRSRETIFGNFMLSEKVHAIQSADEIELLDDEQDVVDWMIVEYVDHGLGNRHGKCACGRSLRYEFTVQHTKTKKTIIYGKDHLAEFLNLNVRDIDGVIYELNTIDFELDELLIKIKEADYGYELLNGLSQYPKDIQNHVEHHIPLLNRQMKRLFKMIEEIKIVEQLEAYKKANTQIMKRFEKEKKVKQSREQEIMEIVHARLPTNASLGEIAFRFVQNGLSSATEISHHIRNHFHVEKRMSTGVMERPYIYIDVVSSLMEYVKQDYLLFDEESSGLEDCLFFINPHAQLENCTEIQETLF</sequence>